<dbReference type="Pfam" id="PF00593">
    <property type="entry name" value="TonB_dep_Rec_b-barrel"/>
    <property type="match status" value="1"/>
</dbReference>
<keyword evidence="3 10" id="KW-0813">Transport</keyword>
<keyword evidence="4 10" id="KW-1134">Transmembrane beta strand</keyword>
<dbReference type="STRING" id="76731.RD2015_2511"/>
<evidence type="ECO:0000256" key="12">
    <source>
        <dbReference type="SAM" id="MobiDB-lite"/>
    </source>
</evidence>
<evidence type="ECO:0000256" key="8">
    <source>
        <dbReference type="ARBA" id="ARBA00023170"/>
    </source>
</evidence>
<dbReference type="InterPro" id="IPR012910">
    <property type="entry name" value="Plug_dom"/>
</dbReference>
<evidence type="ECO:0000313" key="14">
    <source>
        <dbReference type="EMBL" id="ALV06978.1"/>
    </source>
</evidence>
<proteinExistence type="inferred from homology"/>
<evidence type="ECO:0000313" key="15">
    <source>
        <dbReference type="Proteomes" id="UP000060699"/>
    </source>
</evidence>
<feature type="signal peptide" evidence="13">
    <location>
        <begin position="1"/>
        <end position="30"/>
    </location>
</feature>
<evidence type="ECO:0000256" key="11">
    <source>
        <dbReference type="RuleBase" id="RU003357"/>
    </source>
</evidence>
<evidence type="ECO:0000256" key="6">
    <source>
        <dbReference type="ARBA" id="ARBA00023077"/>
    </source>
</evidence>
<dbReference type="Gene3D" id="2.40.170.20">
    <property type="entry name" value="TonB-dependent receptor, beta-barrel domain"/>
    <property type="match status" value="1"/>
</dbReference>
<organism evidence="14 15">
    <name type="scientific">Roseateles depolymerans</name>
    <dbReference type="NCBI Taxonomy" id="76731"/>
    <lineage>
        <taxon>Bacteria</taxon>
        <taxon>Pseudomonadati</taxon>
        <taxon>Pseudomonadota</taxon>
        <taxon>Betaproteobacteria</taxon>
        <taxon>Burkholderiales</taxon>
        <taxon>Sphaerotilaceae</taxon>
        <taxon>Roseateles</taxon>
    </lineage>
</organism>
<dbReference type="GO" id="GO:0009279">
    <property type="term" value="C:cell outer membrane"/>
    <property type="evidence" value="ECO:0007669"/>
    <property type="project" value="UniProtKB-SubCell"/>
</dbReference>
<dbReference type="InterPro" id="IPR036942">
    <property type="entry name" value="Beta-barrel_TonB_sf"/>
</dbReference>
<keyword evidence="5 10" id="KW-0812">Transmembrane</keyword>
<evidence type="ECO:0000256" key="10">
    <source>
        <dbReference type="PROSITE-ProRule" id="PRU01360"/>
    </source>
</evidence>
<sequence precursor="true">MPLTPTVDPALRAIALAATLTCLGSTLALAQTTPSPAPASPAPASAAASEPTRTAAPRTKSADAASSTPNAAPATDKTLSTVVVTGSRISRIGSEGPSPVTVLKGEDLDRLGYRNVSDALSGLTQNTGFTQGEDFGNTFTPAANAISLRGLGPNHTLVLVNGRRVADYPSPYNGSVNFVNIANIPSALIDRIETLSGGASAIYGSDAIAGVVNIVLKRHVDGVTLNLRAGASQQGGGENARAQLTGGFEAGALSGVYGVELSGRQPIWSRQRDFMADTTLQGAAPSVVIGRRDASSGRYLAPTDGCDAGSGLFQGSTSAYSSRSGVYCGSGRTSPSFWTTQTGNRSVQAAGALTYALGNGLELFAEGQFGWAHTENNTRGPSWTSQAAGLGYFRNANTGLLETWTRRFSPEEIGDIDRYNRIWQDSTHNVVAGVRGDLTGTWTFELSASSAYYLNKTTTPRLLASVEQLLLGPRLGTEANGTAIYAADPARLFTPLTNAEFDSVLGKSRGRNNSWNQQVSASASGEWLKLPAGPLRAAVVAEAGTQGLTNVTDPRLGQGVFYNTTEGTNIRGTRDRFAVGAELNAPITRQLTATVAGRYDRYHFDGRNEGKTTYNAGLEFRPVDSLLLRAQHATSFRAPDMNYVFAPETRGYYSSSTDYYRCAQSGVPLAQCDFVNVSPGFNFVRTGGDLKSERGRSWGLGTVWQPTSSFDASLDLWKVRINDLVTDLDADQVLRNEADCRTGKQEATSPVCVDAISRVTRNPDNALVRPGEVTLVRVNPINAARESTWGFDLGARYSWTLQDWGRWTLDVKYTQVQDYRYQQSSGDRDYNQVGTTDFTDWRNKLNANLTWKVGAWTHTLAAQRNSKIPQADEEGYLPAYWNFNGSTQWQVSRRTSVSLTVNNLFNKIRKDSTSSWPYYPVGYYFPYGRQGWIELDHRF</sequence>
<dbReference type="InterPro" id="IPR037066">
    <property type="entry name" value="Plug_dom_sf"/>
</dbReference>
<keyword evidence="7 10" id="KW-0472">Membrane</keyword>
<accession>A0A0U3LKP4</accession>
<keyword evidence="15" id="KW-1185">Reference proteome</keyword>
<keyword evidence="13" id="KW-0732">Signal</keyword>
<dbReference type="Gene3D" id="2.170.130.10">
    <property type="entry name" value="TonB-dependent receptor, plug domain"/>
    <property type="match status" value="1"/>
</dbReference>
<keyword evidence="6 11" id="KW-0798">TonB box</keyword>
<feature type="region of interest" description="Disordered" evidence="12">
    <location>
        <begin position="32"/>
        <end position="79"/>
    </location>
</feature>
<evidence type="ECO:0000256" key="5">
    <source>
        <dbReference type="ARBA" id="ARBA00022692"/>
    </source>
</evidence>
<feature type="compositionally biased region" description="Low complexity" evidence="12">
    <location>
        <begin position="42"/>
        <end position="76"/>
    </location>
</feature>
<name>A0A0U3LKP4_9BURK</name>
<dbReference type="PANTHER" id="PTHR47234">
    <property type="match status" value="1"/>
</dbReference>
<dbReference type="AlphaFoldDB" id="A0A0U3LKP4"/>
<dbReference type="OrthoDB" id="9764669at2"/>
<comment type="similarity">
    <text evidence="2 10 11">Belongs to the TonB-dependent receptor family.</text>
</comment>
<evidence type="ECO:0000256" key="13">
    <source>
        <dbReference type="SAM" id="SignalP"/>
    </source>
</evidence>
<dbReference type="InterPro" id="IPR039426">
    <property type="entry name" value="TonB-dep_rcpt-like"/>
</dbReference>
<evidence type="ECO:0000256" key="4">
    <source>
        <dbReference type="ARBA" id="ARBA00022452"/>
    </source>
</evidence>
<dbReference type="Pfam" id="PF07715">
    <property type="entry name" value="Plug"/>
    <property type="match status" value="1"/>
</dbReference>
<evidence type="ECO:0000256" key="3">
    <source>
        <dbReference type="ARBA" id="ARBA00022448"/>
    </source>
</evidence>
<evidence type="ECO:0000256" key="9">
    <source>
        <dbReference type="ARBA" id="ARBA00023237"/>
    </source>
</evidence>
<evidence type="ECO:0000256" key="1">
    <source>
        <dbReference type="ARBA" id="ARBA00004571"/>
    </source>
</evidence>
<dbReference type="Proteomes" id="UP000060699">
    <property type="component" value="Chromosome"/>
</dbReference>
<dbReference type="PANTHER" id="PTHR47234:SF1">
    <property type="entry name" value="TONB-DEPENDENT RECEPTOR"/>
    <property type="match status" value="1"/>
</dbReference>
<dbReference type="KEGG" id="rdp:RD2015_2511"/>
<gene>
    <name evidence="14" type="ORF">RD2015_2511</name>
</gene>
<dbReference type="PATRIC" id="fig|76731.3.peg.2569"/>
<reference evidence="14 15" key="1">
    <citation type="submission" date="2015-12" db="EMBL/GenBank/DDBJ databases">
        <title>Complete genome of Roseateles depolymerans KCTC 42856.</title>
        <authorList>
            <person name="Kim K.M."/>
        </authorList>
    </citation>
    <scope>NUCLEOTIDE SEQUENCE [LARGE SCALE GENOMIC DNA]</scope>
    <source>
        <strain evidence="14 15">KCTC 42856</strain>
    </source>
</reference>
<keyword evidence="9 10" id="KW-0998">Cell outer membrane</keyword>
<comment type="subcellular location">
    <subcellularLocation>
        <location evidence="1 10">Cell outer membrane</location>
        <topology evidence="1 10">Multi-pass membrane protein</topology>
    </subcellularLocation>
</comment>
<dbReference type="InterPro" id="IPR000531">
    <property type="entry name" value="Beta-barrel_TonB"/>
</dbReference>
<protein>
    <submittedName>
        <fullName evidence="14">TonB-dependent receptor</fullName>
    </submittedName>
</protein>
<feature type="chain" id="PRO_5043825635" evidence="13">
    <location>
        <begin position="31"/>
        <end position="939"/>
    </location>
</feature>
<keyword evidence="8 14" id="KW-0675">Receptor</keyword>
<evidence type="ECO:0000256" key="7">
    <source>
        <dbReference type="ARBA" id="ARBA00023136"/>
    </source>
</evidence>
<evidence type="ECO:0000256" key="2">
    <source>
        <dbReference type="ARBA" id="ARBA00009810"/>
    </source>
</evidence>
<dbReference type="PROSITE" id="PS52016">
    <property type="entry name" value="TONB_DEPENDENT_REC_3"/>
    <property type="match status" value="1"/>
</dbReference>
<dbReference type="EMBL" id="CP013729">
    <property type="protein sequence ID" value="ALV06978.1"/>
    <property type="molecule type" value="Genomic_DNA"/>
</dbReference>
<dbReference type="SUPFAM" id="SSF56935">
    <property type="entry name" value="Porins"/>
    <property type="match status" value="1"/>
</dbReference>